<keyword evidence="8" id="KW-1185">Reference proteome</keyword>
<name>A0A9D4CJK8_DREPO</name>
<accession>A0A9D4CJK8</accession>
<dbReference type="GO" id="GO:0003677">
    <property type="term" value="F:DNA binding"/>
    <property type="evidence" value="ECO:0007669"/>
    <property type="project" value="InterPro"/>
</dbReference>
<organism evidence="7 8">
    <name type="scientific">Dreissena polymorpha</name>
    <name type="common">Zebra mussel</name>
    <name type="synonym">Mytilus polymorpha</name>
    <dbReference type="NCBI Taxonomy" id="45954"/>
    <lineage>
        <taxon>Eukaryota</taxon>
        <taxon>Metazoa</taxon>
        <taxon>Spiralia</taxon>
        <taxon>Lophotrochozoa</taxon>
        <taxon>Mollusca</taxon>
        <taxon>Bivalvia</taxon>
        <taxon>Autobranchia</taxon>
        <taxon>Heteroconchia</taxon>
        <taxon>Euheterodonta</taxon>
        <taxon>Imparidentia</taxon>
        <taxon>Neoheterodontei</taxon>
        <taxon>Myida</taxon>
        <taxon>Dreissenoidea</taxon>
        <taxon>Dreissenidae</taxon>
        <taxon>Dreissena</taxon>
    </lineage>
</organism>
<dbReference type="SUPFAM" id="SSF57667">
    <property type="entry name" value="beta-beta-alpha zinc fingers"/>
    <property type="match status" value="1"/>
</dbReference>
<dbReference type="InterPro" id="IPR003656">
    <property type="entry name" value="Znf_BED"/>
</dbReference>
<dbReference type="PROSITE" id="PS50808">
    <property type="entry name" value="ZF_BED"/>
    <property type="match status" value="1"/>
</dbReference>
<evidence type="ECO:0000256" key="2">
    <source>
        <dbReference type="ARBA" id="ARBA00022771"/>
    </source>
</evidence>
<feature type="compositionally biased region" description="Basic and acidic residues" evidence="5">
    <location>
        <begin position="83"/>
        <end position="99"/>
    </location>
</feature>
<evidence type="ECO:0000256" key="3">
    <source>
        <dbReference type="ARBA" id="ARBA00022833"/>
    </source>
</evidence>
<reference evidence="7" key="2">
    <citation type="submission" date="2020-11" db="EMBL/GenBank/DDBJ databases">
        <authorList>
            <person name="McCartney M.A."/>
            <person name="Auch B."/>
            <person name="Kono T."/>
            <person name="Mallez S."/>
            <person name="Becker A."/>
            <person name="Gohl D.M."/>
            <person name="Silverstein K.A.T."/>
            <person name="Koren S."/>
            <person name="Bechman K.B."/>
            <person name="Herman A."/>
            <person name="Abrahante J.E."/>
            <person name="Garbe J."/>
        </authorList>
    </citation>
    <scope>NUCLEOTIDE SEQUENCE</scope>
    <source>
        <strain evidence="7">Duluth1</strain>
        <tissue evidence="7">Whole animal</tissue>
    </source>
</reference>
<dbReference type="AlphaFoldDB" id="A0A9D4CJK8"/>
<sequence>MAEQVVADKLKLSDAPKKLQSKVWQYFGFRDGIPPDNTTCKLCFTAVAYPKSDSTTNLMQHRLLYRGKISVNGREGQRVSYAGEEKRHEDREWTTNDGT</sequence>
<dbReference type="InterPro" id="IPR036236">
    <property type="entry name" value="Znf_C2H2_sf"/>
</dbReference>
<reference evidence="7" key="1">
    <citation type="journal article" date="2019" name="bioRxiv">
        <title>The Genome of the Zebra Mussel, Dreissena polymorpha: A Resource for Invasive Species Research.</title>
        <authorList>
            <person name="McCartney M.A."/>
            <person name="Auch B."/>
            <person name="Kono T."/>
            <person name="Mallez S."/>
            <person name="Zhang Y."/>
            <person name="Obille A."/>
            <person name="Becker A."/>
            <person name="Abrahante J.E."/>
            <person name="Garbe J."/>
            <person name="Badalamenti J.P."/>
            <person name="Herman A."/>
            <person name="Mangelson H."/>
            <person name="Liachko I."/>
            <person name="Sullivan S."/>
            <person name="Sone E.D."/>
            <person name="Koren S."/>
            <person name="Silverstein K.A.T."/>
            <person name="Beckman K.B."/>
            <person name="Gohl D.M."/>
        </authorList>
    </citation>
    <scope>NUCLEOTIDE SEQUENCE</scope>
    <source>
        <strain evidence="7">Duluth1</strain>
        <tissue evidence="7">Whole animal</tissue>
    </source>
</reference>
<keyword evidence="2 4" id="KW-0863">Zinc-finger</keyword>
<evidence type="ECO:0000313" key="8">
    <source>
        <dbReference type="Proteomes" id="UP000828390"/>
    </source>
</evidence>
<dbReference type="Proteomes" id="UP000828390">
    <property type="component" value="Unassembled WGS sequence"/>
</dbReference>
<dbReference type="GO" id="GO:0008270">
    <property type="term" value="F:zinc ion binding"/>
    <property type="evidence" value="ECO:0007669"/>
    <property type="project" value="UniProtKB-KW"/>
</dbReference>
<evidence type="ECO:0000256" key="4">
    <source>
        <dbReference type="PROSITE-ProRule" id="PRU00027"/>
    </source>
</evidence>
<evidence type="ECO:0000256" key="5">
    <source>
        <dbReference type="SAM" id="MobiDB-lite"/>
    </source>
</evidence>
<feature type="region of interest" description="Disordered" evidence="5">
    <location>
        <begin position="75"/>
        <end position="99"/>
    </location>
</feature>
<evidence type="ECO:0000256" key="1">
    <source>
        <dbReference type="ARBA" id="ARBA00022723"/>
    </source>
</evidence>
<evidence type="ECO:0000259" key="6">
    <source>
        <dbReference type="PROSITE" id="PS50808"/>
    </source>
</evidence>
<comment type="caution">
    <text evidence="7">The sequence shown here is derived from an EMBL/GenBank/DDBJ whole genome shotgun (WGS) entry which is preliminary data.</text>
</comment>
<gene>
    <name evidence="7" type="ORF">DPMN_051512</name>
</gene>
<keyword evidence="1" id="KW-0479">Metal-binding</keyword>
<evidence type="ECO:0000313" key="7">
    <source>
        <dbReference type="EMBL" id="KAH3725663.1"/>
    </source>
</evidence>
<keyword evidence="3" id="KW-0862">Zinc</keyword>
<dbReference type="EMBL" id="JAIWYP010000012">
    <property type="protein sequence ID" value="KAH3725663.1"/>
    <property type="molecule type" value="Genomic_DNA"/>
</dbReference>
<proteinExistence type="predicted"/>
<dbReference type="Pfam" id="PF02892">
    <property type="entry name" value="zf-BED"/>
    <property type="match status" value="1"/>
</dbReference>
<protein>
    <recommendedName>
        <fullName evidence="6">BED-type domain-containing protein</fullName>
    </recommendedName>
</protein>
<feature type="domain" description="BED-type" evidence="6">
    <location>
        <begin position="18"/>
        <end position="61"/>
    </location>
</feature>